<proteinExistence type="inferred from homology"/>
<dbReference type="RefSeq" id="WP_013774467.1">
    <property type="nucleotide sequence ID" value="NC_015516.1"/>
</dbReference>
<keyword evidence="7" id="KW-0210">Decarboxylase</keyword>
<keyword evidence="10 16" id="KW-0456">Lyase</keyword>
<reference evidence="16 17" key="1">
    <citation type="journal article" date="2011" name="J. Bacteriol.">
        <title>Complete genome sequence of Melissococcus plutonius ATCC 35311.</title>
        <authorList>
            <person name="Okumura K."/>
            <person name="Arai R."/>
            <person name="Okura M."/>
            <person name="Kirikae T."/>
            <person name="Takamatsu D."/>
            <person name="Osaki M."/>
            <person name="Miyoshi-Akiyama T."/>
        </authorList>
    </citation>
    <scope>NUCLEOTIDE SEQUENCE [LARGE SCALE GENOMIC DNA]</scope>
    <source>
        <strain evidence="17">ATCC 35311 / CIP 104052 / LMG 20360 / NCIMB 702443</strain>
    </source>
</reference>
<accession>F3YC03</accession>
<dbReference type="Gene3D" id="3.40.50.970">
    <property type="match status" value="2"/>
</dbReference>
<evidence type="ECO:0000256" key="6">
    <source>
        <dbReference type="ARBA" id="ARBA00022723"/>
    </source>
</evidence>
<protein>
    <recommendedName>
        <fullName evidence="5">Alpha-keto-acid decarboxylase</fullName>
    </recommendedName>
</protein>
<dbReference type="FunFam" id="3.40.50.970:FF:000019">
    <property type="entry name" value="Pyruvate decarboxylase isozyme"/>
    <property type="match status" value="1"/>
</dbReference>
<comment type="cofactor">
    <cofactor evidence="1">
        <name>a metal cation</name>
        <dbReference type="ChEBI" id="CHEBI:25213"/>
    </cofactor>
</comment>
<comment type="cofactor">
    <cofactor evidence="11">
        <name>Mg(2+)</name>
        <dbReference type="ChEBI" id="CHEBI:18420"/>
    </cofactor>
    <text evidence="11">Binds 1 Mg(2+) per subunit.</text>
</comment>
<dbReference type="InterPro" id="IPR029035">
    <property type="entry name" value="DHS-like_NAD/FAD-binding_dom"/>
</dbReference>
<dbReference type="InterPro" id="IPR047213">
    <property type="entry name" value="TPP_PYR_PDC_IPDC-like"/>
</dbReference>
<evidence type="ECO:0000256" key="4">
    <source>
        <dbReference type="ARBA" id="ARBA00007812"/>
    </source>
</evidence>
<dbReference type="GO" id="GO:0030976">
    <property type="term" value="F:thiamine pyrophosphate binding"/>
    <property type="evidence" value="ECO:0007669"/>
    <property type="project" value="InterPro"/>
</dbReference>
<organism evidence="16 17">
    <name type="scientific">Melissococcus plutonius (strain ATCC 35311 / DSM 29964 / CIP 104052 / LMG 20360 / NCIMB 702443)</name>
    <dbReference type="NCBI Taxonomy" id="940190"/>
    <lineage>
        <taxon>Bacteria</taxon>
        <taxon>Bacillati</taxon>
        <taxon>Bacillota</taxon>
        <taxon>Bacilli</taxon>
        <taxon>Lactobacillales</taxon>
        <taxon>Enterococcaceae</taxon>
        <taxon>Melissococcus</taxon>
    </lineage>
</organism>
<dbReference type="InterPro" id="IPR012001">
    <property type="entry name" value="Thiamin_PyroP_enz_TPP-bd_dom"/>
</dbReference>
<evidence type="ECO:0000313" key="16">
    <source>
        <dbReference type="EMBL" id="BAK22031.1"/>
    </source>
</evidence>
<dbReference type="Gene3D" id="3.40.50.1220">
    <property type="entry name" value="TPP-binding domain"/>
    <property type="match status" value="1"/>
</dbReference>
<evidence type="ECO:0000313" key="17">
    <source>
        <dbReference type="Proteomes" id="UP000008456"/>
    </source>
</evidence>
<dbReference type="Pfam" id="PF02776">
    <property type="entry name" value="TPP_enzyme_N"/>
    <property type="match status" value="1"/>
</dbReference>
<dbReference type="Pfam" id="PF00205">
    <property type="entry name" value="TPP_enzyme_M"/>
    <property type="match status" value="1"/>
</dbReference>
<dbReference type="GO" id="GO:0000287">
    <property type="term" value="F:magnesium ion binding"/>
    <property type="evidence" value="ECO:0007669"/>
    <property type="project" value="InterPro"/>
</dbReference>
<dbReference type="GO" id="GO:0005829">
    <property type="term" value="C:cytosol"/>
    <property type="evidence" value="ECO:0007669"/>
    <property type="project" value="TreeGrafter"/>
</dbReference>
<dbReference type="InterPro" id="IPR047214">
    <property type="entry name" value="TPP_PDC_IPDC"/>
</dbReference>
<evidence type="ECO:0000256" key="7">
    <source>
        <dbReference type="ARBA" id="ARBA00022793"/>
    </source>
</evidence>
<dbReference type="InterPro" id="IPR011766">
    <property type="entry name" value="TPP_enzyme_TPP-bd"/>
</dbReference>
<evidence type="ECO:0000256" key="2">
    <source>
        <dbReference type="ARBA" id="ARBA00001964"/>
    </source>
</evidence>
<dbReference type="PIRSF" id="PIRSF036565">
    <property type="entry name" value="Pyruvt_ip_decrb"/>
    <property type="match status" value="1"/>
</dbReference>
<keyword evidence="9 12" id="KW-0786">Thiamine pyrophosphate</keyword>
<comment type="function">
    <text evidence="3">Decarboxylates branched-chain and aromatic alpha-keto acids to aldehydes.</text>
</comment>
<dbReference type="FunFam" id="3.40.50.970:FF:000024">
    <property type="entry name" value="Pyruvate decarboxylase isozyme"/>
    <property type="match status" value="1"/>
</dbReference>
<evidence type="ECO:0000256" key="11">
    <source>
        <dbReference type="PIRSR" id="PIRSR036565-2"/>
    </source>
</evidence>
<evidence type="ECO:0000256" key="8">
    <source>
        <dbReference type="ARBA" id="ARBA00022842"/>
    </source>
</evidence>
<name>F3YC03_MELPT</name>
<feature type="binding site" evidence="11">
    <location>
        <position position="465"/>
    </location>
    <ligand>
        <name>Mg(2+)</name>
        <dbReference type="ChEBI" id="CHEBI:18420"/>
    </ligand>
</feature>
<evidence type="ECO:0000259" key="15">
    <source>
        <dbReference type="Pfam" id="PF02776"/>
    </source>
</evidence>
<evidence type="ECO:0000256" key="9">
    <source>
        <dbReference type="ARBA" id="ARBA00023052"/>
    </source>
</evidence>
<dbReference type="SUPFAM" id="SSF52467">
    <property type="entry name" value="DHS-like NAD/FAD-binding domain"/>
    <property type="match status" value="1"/>
</dbReference>
<feature type="domain" description="Thiamine pyrophosphate enzyme central" evidence="13">
    <location>
        <begin position="198"/>
        <end position="312"/>
    </location>
</feature>
<evidence type="ECO:0000256" key="12">
    <source>
        <dbReference type="RuleBase" id="RU362132"/>
    </source>
</evidence>
<evidence type="ECO:0000256" key="1">
    <source>
        <dbReference type="ARBA" id="ARBA00001920"/>
    </source>
</evidence>
<sequence length="556" mass="61785">MYTVADYLLDIVKALGADEVFGVPGDYNLNFLDHITSRKDLRWLGNANELNAAYMADGYARKKGFAAFVTTFGVGELSALNGFAGSKAEHVPVLEIVGTPLTPVQKASAPIHHTFGDGNFKKFEAAHQALGFHTAHLTHENAVEEINKLIKTMIETRQPAYLTIPMDVAEIQINQEIKNEIPALIKEPMEKTNSMLIELIMEQLNKAKSPIIFIGHELARFKLENFVEKFIVNNNLPFTNNGFSKGVVSESLPQFIGTYNGAFSKHMTKEIIDQADLILLLGVQLTDLVTGNFTQSFNDTKTIALNADHMRFFGKTENAQQPYHFASTIQALSEETISTSIKTGTAFSKMINQPNGTDNKLTQDFYDTAVAAFIQPEEVLFAEQGTSFLGLTMNELPNKARYNAQPLWGSIGYTFPAMLGSQVADPTSRNILSIGEGSLQMTIQEFGFAFRENLHPIILLIENSGYTIERFIHGMDESYNDVAQLDYGKIPQLFGAKKSDYLLRYVTTENELLEAFSQARENTDKLILIRIELAEKDAPKPLRDMVKAAEAAAKVN</sequence>
<dbReference type="KEGG" id="mps:MPTP_1603"/>
<dbReference type="PANTHER" id="PTHR43452:SF30">
    <property type="entry name" value="PYRUVATE DECARBOXYLASE ISOZYME 1-RELATED"/>
    <property type="match status" value="1"/>
</dbReference>
<dbReference type="InterPro" id="IPR029061">
    <property type="entry name" value="THDP-binding"/>
</dbReference>
<keyword evidence="6 11" id="KW-0479">Metal-binding</keyword>
<dbReference type="EMBL" id="AP012200">
    <property type="protein sequence ID" value="BAK22031.1"/>
    <property type="molecule type" value="Genomic_DNA"/>
</dbReference>
<evidence type="ECO:0000259" key="13">
    <source>
        <dbReference type="Pfam" id="PF00205"/>
    </source>
</evidence>
<comment type="similarity">
    <text evidence="4 12">Belongs to the TPP enzyme family.</text>
</comment>
<evidence type="ECO:0000259" key="14">
    <source>
        <dbReference type="Pfam" id="PF02775"/>
    </source>
</evidence>
<evidence type="ECO:0000256" key="3">
    <source>
        <dbReference type="ARBA" id="ARBA00002938"/>
    </source>
</evidence>
<dbReference type="InterPro" id="IPR012000">
    <property type="entry name" value="Thiamin_PyroP_enz_cen_dom"/>
</dbReference>
<evidence type="ECO:0000256" key="5">
    <source>
        <dbReference type="ARBA" id="ARBA00020054"/>
    </source>
</evidence>
<dbReference type="InterPro" id="IPR012110">
    <property type="entry name" value="PDC/IPDC-like"/>
</dbReference>
<dbReference type="Pfam" id="PF02775">
    <property type="entry name" value="TPP_enzyme_C"/>
    <property type="match status" value="1"/>
</dbReference>
<dbReference type="CDD" id="cd07038">
    <property type="entry name" value="TPP_PYR_PDC_IPDC_like"/>
    <property type="match status" value="1"/>
</dbReference>
<dbReference type="STRING" id="940190.MPTP_1603"/>
<dbReference type="GO" id="GO:0004737">
    <property type="term" value="F:pyruvate decarboxylase activity"/>
    <property type="evidence" value="ECO:0007669"/>
    <property type="project" value="TreeGrafter"/>
</dbReference>
<dbReference type="Proteomes" id="UP000008456">
    <property type="component" value="Chromosome"/>
</dbReference>
<keyword evidence="17" id="KW-1185">Reference proteome</keyword>
<dbReference type="OrthoDB" id="4494979at2"/>
<comment type="cofactor">
    <cofactor evidence="2">
        <name>thiamine diphosphate</name>
        <dbReference type="ChEBI" id="CHEBI:58937"/>
    </cofactor>
</comment>
<feature type="domain" description="Thiamine pyrophosphate enzyme N-terminal TPP-binding" evidence="15">
    <location>
        <begin position="3"/>
        <end position="112"/>
    </location>
</feature>
<keyword evidence="8 11" id="KW-0460">Magnesium</keyword>
<dbReference type="SUPFAM" id="SSF52518">
    <property type="entry name" value="Thiamin diphosphate-binding fold (THDP-binding)"/>
    <property type="match status" value="2"/>
</dbReference>
<dbReference type="CDD" id="cd02005">
    <property type="entry name" value="TPP_PDC_IPDC"/>
    <property type="match status" value="1"/>
</dbReference>
<gene>
    <name evidence="16" type="ordered locus">MPTP_1603</name>
</gene>
<keyword evidence="16" id="KW-0670">Pyruvate</keyword>
<dbReference type="PANTHER" id="PTHR43452">
    <property type="entry name" value="PYRUVATE DECARBOXYLASE"/>
    <property type="match status" value="1"/>
</dbReference>
<dbReference type="GO" id="GO:0000949">
    <property type="term" value="P:aromatic amino acid family catabolic process to alcohol via Ehrlich pathway"/>
    <property type="evidence" value="ECO:0007669"/>
    <property type="project" value="TreeGrafter"/>
</dbReference>
<feature type="binding site" evidence="11">
    <location>
        <position position="463"/>
    </location>
    <ligand>
        <name>Mg(2+)</name>
        <dbReference type="ChEBI" id="CHEBI:18420"/>
    </ligand>
</feature>
<dbReference type="HOGENOM" id="CLU_013748_0_2_9"/>
<dbReference type="AlphaFoldDB" id="F3YC03"/>
<evidence type="ECO:0000256" key="10">
    <source>
        <dbReference type="ARBA" id="ARBA00023239"/>
    </source>
</evidence>
<feature type="domain" description="Thiamine pyrophosphate enzyme TPP-binding" evidence="14">
    <location>
        <begin position="399"/>
        <end position="530"/>
    </location>
</feature>
<reference key="2">
    <citation type="submission" date="2011-04" db="EMBL/GenBank/DDBJ databases">
        <title>Whole genome sequence of Melissococcus plutonius ATCC 35311.</title>
        <authorList>
            <person name="Okumura K."/>
            <person name="Arai R."/>
            <person name="Osaki M."/>
            <person name="Okura M."/>
            <person name="Kirikae T."/>
            <person name="Takamatsu D."/>
            <person name="Akiyama T."/>
        </authorList>
    </citation>
    <scope>NUCLEOTIDE SEQUENCE</scope>
    <source>
        <strain>ATCC 35311</strain>
    </source>
</reference>